<evidence type="ECO:0000256" key="9">
    <source>
        <dbReference type="SAM" id="SignalP"/>
    </source>
</evidence>
<dbReference type="EC" id="3.4.22.34" evidence="3"/>
<name>A0A9J6G6L2_HAELO</name>
<protein>
    <recommendedName>
        <fullName evidence="3">legumain</fullName>
        <ecNumber evidence="3">3.4.22.34</ecNumber>
    </recommendedName>
</protein>
<evidence type="ECO:0000313" key="11">
    <source>
        <dbReference type="EMBL" id="KAH9370551.1"/>
    </source>
</evidence>
<dbReference type="OMA" id="PGMVKDY"/>
<keyword evidence="6" id="KW-0378">Hydrolase</keyword>
<proteinExistence type="inferred from homology"/>
<evidence type="ECO:0000313" key="12">
    <source>
        <dbReference type="Proteomes" id="UP000821853"/>
    </source>
</evidence>
<dbReference type="EMBL" id="JABSTR010000005">
    <property type="protein sequence ID" value="KAH9370551.1"/>
    <property type="molecule type" value="Genomic_DNA"/>
</dbReference>
<organism evidence="11 12">
    <name type="scientific">Haemaphysalis longicornis</name>
    <name type="common">Bush tick</name>
    <dbReference type="NCBI Taxonomy" id="44386"/>
    <lineage>
        <taxon>Eukaryota</taxon>
        <taxon>Metazoa</taxon>
        <taxon>Ecdysozoa</taxon>
        <taxon>Arthropoda</taxon>
        <taxon>Chelicerata</taxon>
        <taxon>Arachnida</taxon>
        <taxon>Acari</taxon>
        <taxon>Parasitiformes</taxon>
        <taxon>Ixodida</taxon>
        <taxon>Ixodoidea</taxon>
        <taxon>Ixodidae</taxon>
        <taxon>Haemaphysalinae</taxon>
        <taxon>Haemaphysalis</taxon>
    </lineage>
</organism>
<evidence type="ECO:0000256" key="7">
    <source>
        <dbReference type="ARBA" id="ARBA00022807"/>
    </source>
</evidence>
<reference evidence="11 12" key="1">
    <citation type="journal article" date="2020" name="Cell">
        <title>Large-Scale Comparative Analyses of Tick Genomes Elucidate Their Genetic Diversity and Vector Capacities.</title>
        <authorList>
            <consortium name="Tick Genome and Microbiome Consortium (TIGMIC)"/>
            <person name="Jia N."/>
            <person name="Wang J."/>
            <person name="Shi W."/>
            <person name="Du L."/>
            <person name="Sun Y."/>
            <person name="Zhan W."/>
            <person name="Jiang J.F."/>
            <person name="Wang Q."/>
            <person name="Zhang B."/>
            <person name="Ji P."/>
            <person name="Bell-Sakyi L."/>
            <person name="Cui X.M."/>
            <person name="Yuan T.T."/>
            <person name="Jiang B.G."/>
            <person name="Yang W.F."/>
            <person name="Lam T.T."/>
            <person name="Chang Q.C."/>
            <person name="Ding S.J."/>
            <person name="Wang X.J."/>
            <person name="Zhu J.G."/>
            <person name="Ruan X.D."/>
            <person name="Zhao L."/>
            <person name="Wei J.T."/>
            <person name="Ye R.Z."/>
            <person name="Que T.C."/>
            <person name="Du C.H."/>
            <person name="Zhou Y.H."/>
            <person name="Cheng J.X."/>
            <person name="Dai P.F."/>
            <person name="Guo W.B."/>
            <person name="Han X.H."/>
            <person name="Huang E.J."/>
            <person name="Li L.F."/>
            <person name="Wei W."/>
            <person name="Gao Y.C."/>
            <person name="Liu J.Z."/>
            <person name="Shao H.Z."/>
            <person name="Wang X."/>
            <person name="Wang C.C."/>
            <person name="Yang T.C."/>
            <person name="Huo Q.B."/>
            <person name="Li W."/>
            <person name="Chen H.Y."/>
            <person name="Chen S.E."/>
            <person name="Zhou L.G."/>
            <person name="Ni X.B."/>
            <person name="Tian J.H."/>
            <person name="Sheng Y."/>
            <person name="Liu T."/>
            <person name="Pan Y.S."/>
            <person name="Xia L.Y."/>
            <person name="Li J."/>
            <person name="Zhao F."/>
            <person name="Cao W.C."/>
        </authorList>
    </citation>
    <scope>NUCLEOTIDE SEQUENCE [LARGE SCALE GENOMIC DNA]</scope>
    <source>
        <strain evidence="11">HaeL-2018</strain>
    </source>
</reference>
<feature type="chain" id="PRO_5039918714" description="legumain" evidence="9">
    <location>
        <begin position="24"/>
        <end position="418"/>
    </location>
</feature>
<dbReference type="InterPro" id="IPR001096">
    <property type="entry name" value="Peptidase_C13"/>
</dbReference>
<dbReference type="PIRSF" id="PIRSF019663">
    <property type="entry name" value="Legumain"/>
    <property type="match status" value="1"/>
</dbReference>
<evidence type="ECO:0000256" key="6">
    <source>
        <dbReference type="ARBA" id="ARBA00022801"/>
    </source>
</evidence>
<dbReference type="Pfam" id="PF20985">
    <property type="entry name" value="Legum_prodom"/>
    <property type="match status" value="1"/>
</dbReference>
<dbReference type="Gene3D" id="1.10.132.130">
    <property type="match status" value="1"/>
</dbReference>
<feature type="active site" description="Nucleophile" evidence="8">
    <location>
        <position position="201"/>
    </location>
</feature>
<dbReference type="Gene3D" id="3.40.50.1460">
    <property type="match status" value="1"/>
</dbReference>
<accession>A0A9J6G6L2</accession>
<dbReference type="VEuPathDB" id="VectorBase:HLOH_045920"/>
<dbReference type="Pfam" id="PF01650">
    <property type="entry name" value="Peptidase_C13"/>
    <property type="match status" value="1"/>
</dbReference>
<evidence type="ECO:0000256" key="5">
    <source>
        <dbReference type="ARBA" id="ARBA00022729"/>
    </source>
</evidence>
<keyword evidence="4" id="KW-0645">Protease</keyword>
<dbReference type="PANTHER" id="PTHR12000">
    <property type="entry name" value="HEMOGLOBINASE FAMILY MEMBER"/>
    <property type="match status" value="1"/>
</dbReference>
<dbReference type="GO" id="GO:0004197">
    <property type="term" value="F:cysteine-type endopeptidase activity"/>
    <property type="evidence" value="ECO:0007669"/>
    <property type="project" value="UniProtKB-EC"/>
</dbReference>
<dbReference type="GO" id="GO:0006624">
    <property type="term" value="P:vacuolar protein processing"/>
    <property type="evidence" value="ECO:0007669"/>
    <property type="project" value="TreeGrafter"/>
</dbReference>
<gene>
    <name evidence="11" type="ORF">HPB48_002518</name>
</gene>
<keyword evidence="7" id="KW-0788">Thiol protease</keyword>
<evidence type="ECO:0000256" key="2">
    <source>
        <dbReference type="ARBA" id="ARBA00009941"/>
    </source>
</evidence>
<dbReference type="FunFam" id="3.40.50.1460:FF:000006">
    <property type="entry name" value="Legumain"/>
    <property type="match status" value="1"/>
</dbReference>
<evidence type="ECO:0000256" key="8">
    <source>
        <dbReference type="PIRSR" id="PIRSR019663-1"/>
    </source>
</evidence>
<dbReference type="CDD" id="cd21115">
    <property type="entry name" value="legumain_C"/>
    <property type="match status" value="1"/>
</dbReference>
<feature type="active site" evidence="8">
    <location>
        <position position="160"/>
    </location>
</feature>
<feature type="domain" description="Legumain prodomain" evidence="10">
    <location>
        <begin position="345"/>
        <end position="415"/>
    </location>
</feature>
<evidence type="ECO:0000256" key="3">
    <source>
        <dbReference type="ARBA" id="ARBA00012628"/>
    </source>
</evidence>
<comment type="similarity">
    <text evidence="2">Belongs to the peptidase C13 family.</text>
</comment>
<comment type="catalytic activity">
    <reaction evidence="1">
        <text>Hydrolysis of proteins and small molecule substrates at -Asn-|-Xaa- bonds.</text>
        <dbReference type="EC" id="3.4.22.34"/>
    </reaction>
</comment>
<dbReference type="GO" id="GO:0005773">
    <property type="term" value="C:vacuole"/>
    <property type="evidence" value="ECO:0007669"/>
    <property type="project" value="GOC"/>
</dbReference>
<dbReference type="InterPro" id="IPR046427">
    <property type="entry name" value="Legumain_prodom_sf"/>
</dbReference>
<keyword evidence="12" id="KW-1185">Reference proteome</keyword>
<feature type="signal peptide" evidence="9">
    <location>
        <begin position="1"/>
        <end position="23"/>
    </location>
</feature>
<dbReference type="PRINTS" id="PR00776">
    <property type="entry name" value="HEMOGLOBNASE"/>
</dbReference>
<evidence type="ECO:0000256" key="1">
    <source>
        <dbReference type="ARBA" id="ARBA00000810"/>
    </source>
</evidence>
<dbReference type="Proteomes" id="UP000821853">
    <property type="component" value="Chromosome 3"/>
</dbReference>
<keyword evidence="5 9" id="KW-0732">Signal</keyword>
<evidence type="ECO:0000259" key="10">
    <source>
        <dbReference type="Pfam" id="PF20985"/>
    </source>
</evidence>
<dbReference type="PANTHER" id="PTHR12000:SF42">
    <property type="entry name" value="LEGUMAIN"/>
    <property type="match status" value="1"/>
</dbReference>
<dbReference type="AlphaFoldDB" id="A0A9J6G6L2"/>
<sequence>MALPVAAAAACVILVYTASFCCGVRVHEDVFRENDSGESGVKLWALLVAGSNGYYNYRHQADVCHAYHVLHNHGIPDQQIVVMMYDDIAYAEENPTPGVVVNHVNGSNLYPGVVKDYTGDLVTPANFLDVLQGRRPRGGGTGKVIASGPRDHVFVYFTDHGATGLIAFPNDVLYARNLSDAIVTMHKDGRFGKMVVYIEACESGSMFDGGLLPDNVSVYATTAANPNESSYACYYDDLRETYLGDVYSVNWMEDSDKENLQKETLIGQFNIVKEETNTSHVMEYGDLRIGAMTVSEFQGKKMAQAVLLPDAPLDAVDSRDVPVSILRKKIAKATDPSIKQSLIRELERMLDNRSFVREKVTEIANLLSYGSTEEASLLLTKKQPLTDFDCYEEAVQNFGRKCFELPSSTYALAYLNFL</sequence>
<dbReference type="GO" id="GO:0051603">
    <property type="term" value="P:proteolysis involved in protein catabolic process"/>
    <property type="evidence" value="ECO:0007669"/>
    <property type="project" value="TreeGrafter"/>
</dbReference>
<dbReference type="InterPro" id="IPR048501">
    <property type="entry name" value="Legum_prodom"/>
</dbReference>
<comment type="caution">
    <text evidence="11">The sequence shown here is derived from an EMBL/GenBank/DDBJ whole genome shotgun (WGS) entry which is preliminary data.</text>
</comment>
<evidence type="ECO:0000256" key="4">
    <source>
        <dbReference type="ARBA" id="ARBA00022670"/>
    </source>
</evidence>
<dbReference type="OrthoDB" id="9995590at2759"/>